<dbReference type="Proteomes" id="UP001163105">
    <property type="component" value="Unassembled WGS sequence"/>
</dbReference>
<protein>
    <recommendedName>
        <fullName evidence="2">26S proteasome complex subunit SEM1</fullName>
    </recommendedName>
</protein>
<dbReference type="Pfam" id="PF05160">
    <property type="entry name" value="DSS1_SEM1"/>
    <property type="match status" value="1"/>
</dbReference>
<organism evidence="4 5">
    <name type="scientific">Purpureocillium lavendulum</name>
    <dbReference type="NCBI Taxonomy" id="1247861"/>
    <lineage>
        <taxon>Eukaryota</taxon>
        <taxon>Fungi</taxon>
        <taxon>Dikarya</taxon>
        <taxon>Ascomycota</taxon>
        <taxon>Pezizomycotina</taxon>
        <taxon>Sordariomycetes</taxon>
        <taxon>Hypocreomycetidae</taxon>
        <taxon>Hypocreales</taxon>
        <taxon>Ophiocordycipitaceae</taxon>
        <taxon>Purpureocillium</taxon>
    </lineage>
</organism>
<comment type="function">
    <text evidence="2">Component of the 26S proteasome, a multiprotein complex involved in the ATP-dependent degradation of ubiquitinated proteins.</text>
</comment>
<comment type="similarity">
    <text evidence="1 2">Belongs to the DSS1/SEM1 family.</text>
</comment>
<dbReference type="AlphaFoldDB" id="A0AB34G108"/>
<reference evidence="4" key="1">
    <citation type="submission" date="2023-01" db="EMBL/GenBank/DDBJ databases">
        <title>The growth and conidiation of Purpureocillium lavendulum are regulated by nitrogen source and histone H3K14 acetylation.</title>
        <authorList>
            <person name="Tang P."/>
            <person name="Han J."/>
            <person name="Zhang C."/>
            <person name="Tang P."/>
            <person name="Qi F."/>
            <person name="Zhang K."/>
            <person name="Liang L."/>
        </authorList>
    </citation>
    <scope>NUCLEOTIDE SEQUENCE</scope>
    <source>
        <strain evidence="4">YMF1.00683</strain>
    </source>
</reference>
<feature type="region of interest" description="Disordered" evidence="3">
    <location>
        <begin position="1"/>
        <end position="40"/>
    </location>
</feature>
<dbReference type="GO" id="GO:0008541">
    <property type="term" value="C:proteasome regulatory particle, lid subcomplex"/>
    <property type="evidence" value="ECO:0007669"/>
    <property type="project" value="UniProtKB-UniRule"/>
</dbReference>
<dbReference type="AntiFam" id="ANF00180">
    <property type="entry name" value="Shadow ORF (opposite PGK1)"/>
</dbReference>
<gene>
    <name evidence="4" type="ORF">O9K51_00076</name>
</gene>
<evidence type="ECO:0000256" key="2">
    <source>
        <dbReference type="RuleBase" id="RU369057"/>
    </source>
</evidence>
<dbReference type="GO" id="GO:0006406">
    <property type="term" value="P:mRNA export from nucleus"/>
    <property type="evidence" value="ECO:0007669"/>
    <property type="project" value="UniProtKB-UniRule"/>
</dbReference>
<comment type="subcellular location">
    <subcellularLocation>
        <location evidence="2">Nucleus</location>
    </subcellularLocation>
</comment>
<feature type="region of interest" description="Disordered" evidence="3">
    <location>
        <begin position="302"/>
        <end position="334"/>
    </location>
</feature>
<dbReference type="SMART" id="SM01385">
    <property type="entry name" value="DSS1_SEM1"/>
    <property type="match status" value="1"/>
</dbReference>
<name>A0AB34G108_9HYPO</name>
<proteinExistence type="inferred from homology"/>
<keyword evidence="5" id="KW-1185">Reference proteome</keyword>
<dbReference type="EMBL" id="JAQHRD010000001">
    <property type="protein sequence ID" value="KAJ6445317.1"/>
    <property type="molecule type" value="Genomic_DNA"/>
</dbReference>
<keyword evidence="2" id="KW-0539">Nucleus</keyword>
<evidence type="ECO:0000313" key="5">
    <source>
        <dbReference type="Proteomes" id="UP001163105"/>
    </source>
</evidence>
<evidence type="ECO:0000256" key="3">
    <source>
        <dbReference type="SAM" id="MobiDB-lite"/>
    </source>
</evidence>
<keyword evidence="2" id="KW-0647">Proteasome</keyword>
<dbReference type="InterPro" id="IPR007834">
    <property type="entry name" value="DSS1_SEM1"/>
</dbReference>
<dbReference type="GO" id="GO:0005634">
    <property type="term" value="C:nucleus"/>
    <property type="evidence" value="ECO:0007669"/>
    <property type="project" value="UniProtKB-SubCell"/>
</dbReference>
<evidence type="ECO:0000313" key="4">
    <source>
        <dbReference type="EMBL" id="KAJ6445317.1"/>
    </source>
</evidence>
<evidence type="ECO:0000256" key="1">
    <source>
        <dbReference type="ARBA" id="ARBA00034491"/>
    </source>
</evidence>
<accession>A0AB34G108</accession>
<feature type="compositionally biased region" description="Acidic residues" evidence="3">
    <location>
        <begin position="28"/>
        <end position="37"/>
    </location>
</feature>
<feature type="compositionally biased region" description="Basic residues" evidence="3">
    <location>
        <begin position="309"/>
        <end position="321"/>
    </location>
</feature>
<dbReference type="GO" id="GO:0043248">
    <property type="term" value="P:proteasome assembly"/>
    <property type="evidence" value="ECO:0007669"/>
    <property type="project" value="UniProtKB-UniRule"/>
</dbReference>
<sequence>MGDWPEEQTEAAQQQQGGSGEAKHLWEESWDDDDTSDDFSQQLKEELKKVDAAKRRKKAISAISLTRQGHDAGQGLALEQLEAGAAARRDVAELVLDAVVGGDGGGVAAADDDNLAVLLAAVDDGVERGLCAVGKVGELEDAGGAVPKDRLGVGDGLLVQLDRLLAAVEAHPALGDAVGVGGLARLGVLCELVGRDVVDGEHHLDALGLGLGHEVGHRLGAGLVEERVANGHAVERLLEGEGHAAADDERVDLVEQVVDELDLVRDLGAAEDGQEGALRRLERLGEVVELLLHEEAGGLLGQVDADHGRGKRDSHRAVMTRKARDPGGGGGRTDVDVTEGGQALAELVDLGLVGLGLVAVLVLGAALLLDVEAQVLEENDGAAVGLVDNGLDLGADAVGRERDCLAAEQLLELGDDGLERVLGVGLAVGAAEVRHEHDGLGAVLERILDSRDGADDALRVGDLLVLVKGHVEIDLGPLAT</sequence>
<comment type="caution">
    <text evidence="4">The sequence shown here is derived from an EMBL/GenBank/DDBJ whole genome shotgun (WGS) entry which is preliminary data.</text>
</comment>